<proteinExistence type="predicted"/>
<feature type="non-terminal residue" evidence="1">
    <location>
        <position position="1"/>
    </location>
</feature>
<comment type="caution">
    <text evidence="1">The sequence shown here is derived from an EMBL/GenBank/DDBJ whole genome shotgun (WGS) entry which is preliminary data.</text>
</comment>
<dbReference type="EMBL" id="BARS01015128">
    <property type="protein sequence ID" value="GAF87344.1"/>
    <property type="molecule type" value="Genomic_DNA"/>
</dbReference>
<dbReference type="Pfam" id="PF13578">
    <property type="entry name" value="Methyltransf_24"/>
    <property type="match status" value="1"/>
</dbReference>
<organism evidence="1">
    <name type="scientific">marine sediment metagenome</name>
    <dbReference type="NCBI Taxonomy" id="412755"/>
    <lineage>
        <taxon>unclassified sequences</taxon>
        <taxon>metagenomes</taxon>
        <taxon>ecological metagenomes</taxon>
    </lineage>
</organism>
<evidence type="ECO:0008006" key="2">
    <source>
        <dbReference type="Google" id="ProtNLM"/>
    </source>
</evidence>
<reference evidence="1" key="1">
    <citation type="journal article" date="2014" name="Front. Microbiol.">
        <title>High frequency of phylogenetically diverse reductive dehalogenase-homologous genes in deep subseafloor sedimentary metagenomes.</title>
        <authorList>
            <person name="Kawai M."/>
            <person name="Futagami T."/>
            <person name="Toyoda A."/>
            <person name="Takaki Y."/>
            <person name="Nishi S."/>
            <person name="Hori S."/>
            <person name="Arai W."/>
            <person name="Tsubouchi T."/>
            <person name="Morono Y."/>
            <person name="Uchiyama I."/>
            <person name="Ito T."/>
            <person name="Fujiyama A."/>
            <person name="Inagaki F."/>
            <person name="Takami H."/>
        </authorList>
    </citation>
    <scope>NUCLEOTIDE SEQUENCE</scope>
    <source>
        <strain evidence="1">Expedition CK06-06</strain>
    </source>
</reference>
<dbReference type="InterPro" id="IPR029063">
    <property type="entry name" value="SAM-dependent_MTases_sf"/>
</dbReference>
<dbReference type="CDD" id="cd02440">
    <property type="entry name" value="AdoMet_MTases"/>
    <property type="match status" value="1"/>
</dbReference>
<dbReference type="Gene3D" id="3.40.50.150">
    <property type="entry name" value="Vaccinia Virus protein VP39"/>
    <property type="match status" value="1"/>
</dbReference>
<evidence type="ECO:0000313" key="1">
    <source>
        <dbReference type="EMBL" id="GAF87344.1"/>
    </source>
</evidence>
<dbReference type="AlphaFoldDB" id="X0T266"/>
<gene>
    <name evidence="1" type="ORF">S01H1_25101</name>
</gene>
<accession>X0T266</accession>
<dbReference type="SUPFAM" id="SSF53335">
    <property type="entry name" value="S-adenosyl-L-methionine-dependent methyltransferases"/>
    <property type="match status" value="1"/>
</dbReference>
<protein>
    <recommendedName>
        <fullName evidence="2">O-methyltransferase domain-containing protein</fullName>
    </recommendedName>
</protein>
<name>X0T266_9ZZZZ</name>
<sequence>RNACEPDDGRIQGSLELKRIIKTVSSVRQGSVGEKLPYITYEGEETPELVISLIRFQNNSHPYLAFLYHEAKKADRILELGIGPGRSTKAMLLGCKHGSSRLWSIDWGTDPSTHRAVWEIERMGLAEYFNWIKQDAEKIPIKWYEQNKMDLIWIDIDNADYPLVLSLCIAAMHQGSRLLLHNIHVGRGEKEAISKYASIPGFAYEEVNLGHGLGILTRIRD</sequence>